<evidence type="ECO:0000313" key="2">
    <source>
        <dbReference type="Proteomes" id="UP000038045"/>
    </source>
</evidence>
<feature type="transmembrane region" description="Helical" evidence="1">
    <location>
        <begin position="598"/>
        <end position="620"/>
    </location>
</feature>
<dbReference type="WBParaSite" id="PTRK_0000694300.1">
    <property type="protein sequence ID" value="PTRK_0000694300.1"/>
    <property type="gene ID" value="PTRK_0000694300"/>
</dbReference>
<reference evidence="3" key="1">
    <citation type="submission" date="2017-02" db="UniProtKB">
        <authorList>
            <consortium name="WormBaseParasite"/>
        </authorList>
    </citation>
    <scope>IDENTIFICATION</scope>
</reference>
<proteinExistence type="predicted"/>
<keyword evidence="1" id="KW-0472">Membrane</keyword>
<evidence type="ECO:0000256" key="1">
    <source>
        <dbReference type="SAM" id="Phobius"/>
    </source>
</evidence>
<protein>
    <submittedName>
        <fullName evidence="3">Peptidase S1 domain-containing protein</fullName>
    </submittedName>
</protein>
<name>A0A0N4ZGN6_PARTI</name>
<accession>A0A0N4ZGN6</accession>
<keyword evidence="1" id="KW-0812">Transmembrane</keyword>
<organism evidence="2 3">
    <name type="scientific">Parastrongyloides trichosuri</name>
    <name type="common">Possum-specific nematode worm</name>
    <dbReference type="NCBI Taxonomy" id="131310"/>
    <lineage>
        <taxon>Eukaryota</taxon>
        <taxon>Metazoa</taxon>
        <taxon>Ecdysozoa</taxon>
        <taxon>Nematoda</taxon>
        <taxon>Chromadorea</taxon>
        <taxon>Rhabditida</taxon>
        <taxon>Tylenchina</taxon>
        <taxon>Panagrolaimomorpha</taxon>
        <taxon>Strongyloidoidea</taxon>
        <taxon>Strongyloididae</taxon>
        <taxon>Parastrongyloides</taxon>
    </lineage>
</organism>
<keyword evidence="1" id="KW-1133">Transmembrane helix</keyword>
<keyword evidence="2" id="KW-1185">Reference proteome</keyword>
<evidence type="ECO:0000313" key="3">
    <source>
        <dbReference type="WBParaSite" id="PTRK_0000694300.1"/>
    </source>
</evidence>
<dbReference type="Proteomes" id="UP000038045">
    <property type="component" value="Unplaced"/>
</dbReference>
<dbReference type="AlphaFoldDB" id="A0A0N4ZGN6"/>
<sequence length="675" mass="78826">MKLCKWLVWSLFFCLFISNIIISQKKSVIFKFGYYHKKQTFKEEIYLDNLENYKEVSKRLPHINLVNPLKVYKFKIKYLEPINENLCGIKFKIYAKDEYYNVVWPSTNQKNRIYKNFYKKDDISCSTSECSLGLFYFDKTLNGELLKNETKNHTVEYGVYVVLESKNNRFSFATIFYHKKNIRIGICPYEGYIFDGGDTEYTISSNIKDNGYYENDDVKESKHSILTPIYPIGDNRVFFVCGTLKQPMLPVLELGYSIKEKPVTVPYEKDVNSLKSDFVCSTIKEINKLYHFGLSNINNNGMKGMFIEKIDVKSSKNYKLYSGQTILMYSMDQVIKKILYSVSIGAGDRIIDVEPTCIRKLVSSIKATIIPVIDTLRSVNHDVIEKRYYTFIKEKDKKYSIKCLSIVEDDDNYNYVQFYSRAAFISVRKYQEDNRIGSKDIENILPTEDMKVFGVYTCVVKKKTEFYNTPLIEIGHIYILPDEGLHFNLDNIDVDYKIENQVGCIMEYDAWSRLISMNISWGFPNISSIFIDDFLDSNISKIHNRVIYEKDFIKTNITVLCEYETIVDSIFTTKQQFRYARYTNKELDENKQSESPSLFFLTASGFIILIIVATNIFVVVKRKRKRKEVNFLKSVSRVSSTSISKSESKFKTGTIARPNFSFKTGKIMNRKNSYL</sequence>